<evidence type="ECO:0000313" key="1">
    <source>
        <dbReference type="EMBL" id="KAJ9652538.1"/>
    </source>
</evidence>
<accession>A0ACC2ZXV0</accession>
<proteinExistence type="predicted"/>
<reference evidence="1" key="1">
    <citation type="submission" date="2022-10" db="EMBL/GenBank/DDBJ databases">
        <title>Culturing micro-colonial fungi from biological soil crusts in the Mojave desert and describing Neophaeococcomyces mojavensis, and introducing the new genera and species Taxawa tesnikishii.</title>
        <authorList>
            <person name="Kurbessoian T."/>
            <person name="Stajich J.E."/>
        </authorList>
    </citation>
    <scope>NUCLEOTIDE SEQUENCE</scope>
    <source>
        <strain evidence="1">JES_112</strain>
    </source>
</reference>
<dbReference type="EMBL" id="JAPDRQ010000194">
    <property type="protein sequence ID" value="KAJ9652538.1"/>
    <property type="molecule type" value="Genomic_DNA"/>
</dbReference>
<sequence>MNKTPENIQGKREIQCLRCRERTSSTLGSPSMCETCTKFSDGITQQTQIPKATSIPASYLQLLDARIAELESAAAEASRPGANNDTLFGSINGMNHLVKATKPTNAVRNFQSDSRNAVTVTTPTSIAIERYLKDETEPDGVRAALLASKDLSSR</sequence>
<evidence type="ECO:0000313" key="2">
    <source>
        <dbReference type="Proteomes" id="UP001172386"/>
    </source>
</evidence>
<keyword evidence="2" id="KW-1185">Reference proteome</keyword>
<protein>
    <submittedName>
        <fullName evidence="1">Uncharacterized protein</fullName>
    </submittedName>
</protein>
<name>A0ACC2ZXV0_9EURO</name>
<dbReference type="Proteomes" id="UP001172386">
    <property type="component" value="Unassembled WGS sequence"/>
</dbReference>
<organism evidence="1 2">
    <name type="scientific">Neophaeococcomyces mojaviensis</name>
    <dbReference type="NCBI Taxonomy" id="3383035"/>
    <lineage>
        <taxon>Eukaryota</taxon>
        <taxon>Fungi</taxon>
        <taxon>Dikarya</taxon>
        <taxon>Ascomycota</taxon>
        <taxon>Pezizomycotina</taxon>
        <taxon>Eurotiomycetes</taxon>
        <taxon>Chaetothyriomycetidae</taxon>
        <taxon>Chaetothyriales</taxon>
        <taxon>Chaetothyriales incertae sedis</taxon>
        <taxon>Neophaeococcomyces</taxon>
    </lineage>
</organism>
<gene>
    <name evidence="1" type="ORF">H2198_008213</name>
</gene>
<comment type="caution">
    <text evidence="1">The sequence shown here is derived from an EMBL/GenBank/DDBJ whole genome shotgun (WGS) entry which is preliminary data.</text>
</comment>